<evidence type="ECO:0000256" key="4">
    <source>
        <dbReference type="ARBA" id="ARBA00022989"/>
    </source>
</evidence>
<keyword evidence="8" id="KW-1185">Reference proteome</keyword>
<dbReference type="AlphaFoldDB" id="A0A410FZX8"/>
<reference evidence="7 8" key="1">
    <citation type="submission" date="2019-01" db="EMBL/GenBank/DDBJ databases">
        <title>Complete genome sequencing of Aequorivita sp. H23M31.</title>
        <authorList>
            <person name="Bae J.-W."/>
        </authorList>
    </citation>
    <scope>NUCLEOTIDE SEQUENCE [LARGE SCALE GENOMIC DNA]</scope>
    <source>
        <strain evidence="7 8">H23M31</strain>
    </source>
</reference>
<name>A0A410FZX8_9FLAO</name>
<dbReference type="RefSeq" id="WP_128248942.1">
    <property type="nucleotide sequence ID" value="NZ_CP034951.1"/>
</dbReference>
<sequence length="152" mass="17582">MVYRFILFLVLNFGFIGLSRYLGGAGPKSDWYLGLETAPWSPSGIFVALCWMVVLVCFSIYLAYLWPLVKNKNLLLALLVLHYILTLVYNPTFFYYHQVLIGLFIITALTIVIGSFIFFYWPEIKFKSLLVAPYFIWLLIATSLNAYILLKN</sequence>
<organism evidence="7 8">
    <name type="scientific">Aequorivita ciconiae</name>
    <dbReference type="NCBI Taxonomy" id="2494375"/>
    <lineage>
        <taxon>Bacteria</taxon>
        <taxon>Pseudomonadati</taxon>
        <taxon>Bacteroidota</taxon>
        <taxon>Flavobacteriia</taxon>
        <taxon>Flavobacteriales</taxon>
        <taxon>Flavobacteriaceae</taxon>
        <taxon>Aequorivita</taxon>
    </lineage>
</organism>
<comment type="subcellular location">
    <subcellularLocation>
        <location evidence="1">Membrane</location>
        <topology evidence="1">Multi-pass membrane protein</topology>
    </subcellularLocation>
</comment>
<dbReference type="PANTHER" id="PTHR10057">
    <property type="entry name" value="PERIPHERAL-TYPE BENZODIAZEPINE RECEPTOR"/>
    <property type="match status" value="1"/>
</dbReference>
<keyword evidence="5 6" id="KW-0472">Membrane</keyword>
<gene>
    <name evidence="7" type="ORF">EI546_01825</name>
</gene>
<feature type="transmembrane region" description="Helical" evidence="6">
    <location>
        <begin position="95"/>
        <end position="121"/>
    </location>
</feature>
<evidence type="ECO:0000256" key="2">
    <source>
        <dbReference type="ARBA" id="ARBA00007524"/>
    </source>
</evidence>
<feature type="transmembrane region" description="Helical" evidence="6">
    <location>
        <begin position="43"/>
        <end position="66"/>
    </location>
</feature>
<feature type="transmembrane region" description="Helical" evidence="6">
    <location>
        <begin position="5"/>
        <end position="23"/>
    </location>
</feature>
<dbReference type="GO" id="GO:0016020">
    <property type="term" value="C:membrane"/>
    <property type="evidence" value="ECO:0007669"/>
    <property type="project" value="UniProtKB-SubCell"/>
</dbReference>
<proteinExistence type="inferred from homology"/>
<dbReference type="CDD" id="cd15904">
    <property type="entry name" value="TSPO_MBR"/>
    <property type="match status" value="1"/>
</dbReference>
<dbReference type="InterPro" id="IPR004307">
    <property type="entry name" value="TspO_MBR"/>
</dbReference>
<dbReference type="EMBL" id="CP034951">
    <property type="protein sequence ID" value="QAA80543.1"/>
    <property type="molecule type" value="Genomic_DNA"/>
</dbReference>
<keyword evidence="3 6" id="KW-0812">Transmembrane</keyword>
<evidence type="ECO:0000313" key="8">
    <source>
        <dbReference type="Proteomes" id="UP000285517"/>
    </source>
</evidence>
<dbReference type="Pfam" id="PF03073">
    <property type="entry name" value="TspO_MBR"/>
    <property type="match status" value="1"/>
</dbReference>
<feature type="transmembrane region" description="Helical" evidence="6">
    <location>
        <begin position="73"/>
        <end position="89"/>
    </location>
</feature>
<protein>
    <submittedName>
        <fullName evidence="7">Tryptophan-rich sensory protein</fullName>
    </submittedName>
</protein>
<dbReference type="OrthoDB" id="9795496at2"/>
<dbReference type="Gene3D" id="1.20.1260.100">
    <property type="entry name" value="TspO/MBR protein"/>
    <property type="match status" value="1"/>
</dbReference>
<dbReference type="GO" id="GO:0033013">
    <property type="term" value="P:tetrapyrrole metabolic process"/>
    <property type="evidence" value="ECO:0007669"/>
    <property type="project" value="UniProtKB-ARBA"/>
</dbReference>
<dbReference type="PANTHER" id="PTHR10057:SF0">
    <property type="entry name" value="TRANSLOCATOR PROTEIN"/>
    <property type="match status" value="1"/>
</dbReference>
<evidence type="ECO:0000256" key="5">
    <source>
        <dbReference type="ARBA" id="ARBA00023136"/>
    </source>
</evidence>
<keyword evidence="4 6" id="KW-1133">Transmembrane helix</keyword>
<evidence type="ECO:0000256" key="3">
    <source>
        <dbReference type="ARBA" id="ARBA00022692"/>
    </source>
</evidence>
<evidence type="ECO:0000313" key="7">
    <source>
        <dbReference type="EMBL" id="QAA80543.1"/>
    </source>
</evidence>
<accession>A0A410FZX8</accession>
<dbReference type="KEGG" id="aev:EI546_01825"/>
<evidence type="ECO:0000256" key="6">
    <source>
        <dbReference type="SAM" id="Phobius"/>
    </source>
</evidence>
<evidence type="ECO:0000256" key="1">
    <source>
        <dbReference type="ARBA" id="ARBA00004141"/>
    </source>
</evidence>
<dbReference type="InterPro" id="IPR038330">
    <property type="entry name" value="TspO/MBR-related_sf"/>
</dbReference>
<dbReference type="Proteomes" id="UP000285517">
    <property type="component" value="Chromosome"/>
</dbReference>
<comment type="similarity">
    <text evidence="2">Belongs to the TspO/BZRP family.</text>
</comment>
<feature type="transmembrane region" description="Helical" evidence="6">
    <location>
        <begin position="128"/>
        <end position="150"/>
    </location>
</feature>